<dbReference type="AlphaFoldDB" id="A0AAD7CVV4"/>
<evidence type="ECO:0000313" key="4">
    <source>
        <dbReference type="Proteomes" id="UP001221757"/>
    </source>
</evidence>
<keyword evidence="1" id="KW-0040">ANK repeat</keyword>
<gene>
    <name evidence="3" type="ORF">B0H17DRAFT_1210876</name>
</gene>
<feature type="region of interest" description="Disordered" evidence="2">
    <location>
        <begin position="1"/>
        <end position="170"/>
    </location>
</feature>
<dbReference type="PROSITE" id="PS50297">
    <property type="entry name" value="ANK_REP_REGION"/>
    <property type="match status" value="1"/>
</dbReference>
<dbReference type="Gene3D" id="1.25.40.20">
    <property type="entry name" value="Ankyrin repeat-containing domain"/>
    <property type="match status" value="1"/>
</dbReference>
<feature type="repeat" description="ANK" evidence="1">
    <location>
        <begin position="294"/>
        <end position="326"/>
    </location>
</feature>
<feature type="compositionally biased region" description="Low complexity" evidence="2">
    <location>
        <begin position="126"/>
        <end position="135"/>
    </location>
</feature>
<sequence length="348" mass="37569">MAPSAPVERIRLEDILLPMPSSSASTPPRRKSQVARKSTGGMPPRKMMGKESSSNSASPGPSQCARKSTGGLPQKSTISPSPMPETCLEPLNMPIRNNKSRGLPLYRQPTDAAGTPDSDGTEHSRAGSSDPSSSRRGPRKTQTARKTTGGAPPQRQSDKSIESTPSPHRLSLPSILLEDAAPVISCGLCPVPLLTPYANPDPSQPIHRFLTLCQHNFHYADLLISDRYWVHATTHTDTEGQTDLTENVEERLFAVRQARQQIFIDMLASRSFQIAASLLAGPEPIDVNCPTPAGGFTPLHFFAMLDNVLAIDFLLSHGADKGLKNEAGLLPIDCARSNNAWNAVTRLT</sequence>
<keyword evidence="4" id="KW-1185">Reference proteome</keyword>
<dbReference type="Proteomes" id="UP001221757">
    <property type="component" value="Unassembled WGS sequence"/>
</dbReference>
<comment type="caution">
    <text evidence="3">The sequence shown here is derived from an EMBL/GenBank/DDBJ whole genome shotgun (WGS) entry which is preliminary data.</text>
</comment>
<evidence type="ECO:0000256" key="1">
    <source>
        <dbReference type="PROSITE-ProRule" id="PRU00023"/>
    </source>
</evidence>
<accession>A0AAD7CVV4</accession>
<dbReference type="Pfam" id="PF00023">
    <property type="entry name" value="Ank"/>
    <property type="match status" value="1"/>
</dbReference>
<dbReference type="PROSITE" id="PS50088">
    <property type="entry name" value="ANK_REPEAT"/>
    <property type="match status" value="1"/>
</dbReference>
<dbReference type="InterPro" id="IPR002110">
    <property type="entry name" value="Ankyrin_rpt"/>
</dbReference>
<feature type="compositionally biased region" description="Low complexity" evidence="2">
    <location>
        <begin position="52"/>
        <end position="62"/>
    </location>
</feature>
<evidence type="ECO:0000313" key="3">
    <source>
        <dbReference type="EMBL" id="KAJ7665646.1"/>
    </source>
</evidence>
<dbReference type="SUPFAM" id="SSF48403">
    <property type="entry name" value="Ankyrin repeat"/>
    <property type="match status" value="1"/>
</dbReference>
<name>A0AAD7CVV4_MYCRO</name>
<evidence type="ECO:0008006" key="5">
    <source>
        <dbReference type="Google" id="ProtNLM"/>
    </source>
</evidence>
<dbReference type="EMBL" id="JARKIE010000214">
    <property type="protein sequence ID" value="KAJ7665646.1"/>
    <property type="molecule type" value="Genomic_DNA"/>
</dbReference>
<evidence type="ECO:0000256" key="2">
    <source>
        <dbReference type="SAM" id="MobiDB-lite"/>
    </source>
</evidence>
<reference evidence="3" key="1">
    <citation type="submission" date="2023-03" db="EMBL/GenBank/DDBJ databases">
        <title>Massive genome expansion in bonnet fungi (Mycena s.s.) driven by repeated elements and novel gene families across ecological guilds.</title>
        <authorList>
            <consortium name="Lawrence Berkeley National Laboratory"/>
            <person name="Harder C.B."/>
            <person name="Miyauchi S."/>
            <person name="Viragh M."/>
            <person name="Kuo A."/>
            <person name="Thoen E."/>
            <person name="Andreopoulos B."/>
            <person name="Lu D."/>
            <person name="Skrede I."/>
            <person name="Drula E."/>
            <person name="Henrissat B."/>
            <person name="Morin E."/>
            <person name="Kohler A."/>
            <person name="Barry K."/>
            <person name="LaButti K."/>
            <person name="Morin E."/>
            <person name="Salamov A."/>
            <person name="Lipzen A."/>
            <person name="Mereny Z."/>
            <person name="Hegedus B."/>
            <person name="Baldrian P."/>
            <person name="Stursova M."/>
            <person name="Weitz H."/>
            <person name="Taylor A."/>
            <person name="Grigoriev I.V."/>
            <person name="Nagy L.G."/>
            <person name="Martin F."/>
            <person name="Kauserud H."/>
        </authorList>
    </citation>
    <scope>NUCLEOTIDE SEQUENCE</scope>
    <source>
        <strain evidence="3">CBHHK067</strain>
    </source>
</reference>
<organism evidence="3 4">
    <name type="scientific">Mycena rosella</name>
    <name type="common">Pink bonnet</name>
    <name type="synonym">Agaricus rosellus</name>
    <dbReference type="NCBI Taxonomy" id="1033263"/>
    <lineage>
        <taxon>Eukaryota</taxon>
        <taxon>Fungi</taxon>
        <taxon>Dikarya</taxon>
        <taxon>Basidiomycota</taxon>
        <taxon>Agaricomycotina</taxon>
        <taxon>Agaricomycetes</taxon>
        <taxon>Agaricomycetidae</taxon>
        <taxon>Agaricales</taxon>
        <taxon>Marasmiineae</taxon>
        <taxon>Mycenaceae</taxon>
        <taxon>Mycena</taxon>
    </lineage>
</organism>
<dbReference type="InterPro" id="IPR036770">
    <property type="entry name" value="Ankyrin_rpt-contain_sf"/>
</dbReference>
<protein>
    <recommendedName>
        <fullName evidence="5">Ankyrin repeat protein</fullName>
    </recommendedName>
</protein>
<proteinExistence type="predicted"/>